<reference evidence="2 3" key="1">
    <citation type="submission" date="2020-08" db="EMBL/GenBank/DDBJ databases">
        <title>Genomic Encyclopedia of Type Strains, Phase IV (KMG-IV): sequencing the most valuable type-strain genomes for metagenomic binning, comparative biology and taxonomic classification.</title>
        <authorList>
            <person name="Goeker M."/>
        </authorList>
    </citation>
    <scope>NUCLEOTIDE SEQUENCE [LARGE SCALE GENOMIC DNA]</scope>
    <source>
        <strain evidence="2 3">DSM 14925</strain>
    </source>
</reference>
<proteinExistence type="predicted"/>
<name>A0A841C6Q4_9LACT</name>
<keyword evidence="3" id="KW-1185">Reference proteome</keyword>
<dbReference type="EMBL" id="JACHHV010000012">
    <property type="protein sequence ID" value="MBB5888024.1"/>
    <property type="molecule type" value="Genomic_DNA"/>
</dbReference>
<evidence type="ECO:0000313" key="3">
    <source>
        <dbReference type="Proteomes" id="UP000562464"/>
    </source>
</evidence>
<evidence type="ECO:0000313" key="2">
    <source>
        <dbReference type="EMBL" id="MBB5888024.1"/>
    </source>
</evidence>
<dbReference type="InterPro" id="IPR021361">
    <property type="entry name" value="Tad2-like_dom"/>
</dbReference>
<evidence type="ECO:0000259" key="1">
    <source>
        <dbReference type="Pfam" id="PF11195"/>
    </source>
</evidence>
<gene>
    <name evidence="2" type="ORF">HNQ37_000914</name>
</gene>
<accession>A0A841C6Q4</accession>
<protein>
    <recommendedName>
        <fullName evidence="1">Thoeris anti-defense 2-like domain-containing protein</fullName>
    </recommendedName>
</protein>
<comment type="caution">
    <text evidence="2">The sequence shown here is derived from an EMBL/GenBank/DDBJ whole genome shotgun (WGS) entry which is preliminary data.</text>
</comment>
<dbReference type="Pfam" id="PF11195">
    <property type="entry name" value="Tad2-like"/>
    <property type="match status" value="1"/>
</dbReference>
<dbReference type="AlphaFoldDB" id="A0A841C6Q4"/>
<organism evidence="2 3">
    <name type="scientific">Lactovum miscens</name>
    <dbReference type="NCBI Taxonomy" id="190387"/>
    <lineage>
        <taxon>Bacteria</taxon>
        <taxon>Bacillati</taxon>
        <taxon>Bacillota</taxon>
        <taxon>Bacilli</taxon>
        <taxon>Lactobacillales</taxon>
        <taxon>Streptococcaceae</taxon>
        <taxon>Lactovum</taxon>
    </lineage>
</organism>
<feature type="domain" description="Thoeris anti-defense 2-like" evidence="1">
    <location>
        <begin position="7"/>
        <end position="80"/>
    </location>
</feature>
<sequence length="81" mass="9144">MKVEKINFETALPLLKAGKKIVRSGWEGGEDYIKLFNQIFDSSGNQIEVTPYFLIKVKGEGFSMFSPTPCDVLAEDWVLVE</sequence>
<dbReference type="Proteomes" id="UP000562464">
    <property type="component" value="Unassembled WGS sequence"/>
</dbReference>